<dbReference type="InterPro" id="IPR000914">
    <property type="entry name" value="SBP_5_dom"/>
</dbReference>
<feature type="region of interest" description="Disordered" evidence="4">
    <location>
        <begin position="206"/>
        <end position="273"/>
    </location>
</feature>
<dbReference type="GeneID" id="59461387"/>
<evidence type="ECO:0000256" key="1">
    <source>
        <dbReference type="ARBA" id="ARBA00005695"/>
    </source>
</evidence>
<dbReference type="Proteomes" id="UP000663064">
    <property type="component" value="Plasmid pHGLR2"/>
</dbReference>
<dbReference type="GO" id="GO:0015833">
    <property type="term" value="P:peptide transport"/>
    <property type="evidence" value="ECO:0007669"/>
    <property type="project" value="TreeGrafter"/>
</dbReference>
<evidence type="ECO:0000259" key="5">
    <source>
        <dbReference type="Pfam" id="PF00496"/>
    </source>
</evidence>
<evidence type="ECO:0000313" key="7">
    <source>
        <dbReference type="Proteomes" id="UP000663064"/>
    </source>
</evidence>
<feature type="domain" description="Solute-binding protein family 5" evidence="5">
    <location>
        <begin position="296"/>
        <end position="626"/>
    </location>
</feature>
<evidence type="ECO:0000256" key="4">
    <source>
        <dbReference type="SAM" id="MobiDB-lite"/>
    </source>
</evidence>
<gene>
    <name evidence="6" type="ORF">HfgLR_23405</name>
</gene>
<reference evidence="6" key="1">
    <citation type="journal article" date="2021" name="Front. Microbiol.">
        <title>Cellular and Genomic Properties of Haloferax gibbonsii LR2-5, the Host of Euryarchaeal Virus HFTV1.</title>
        <authorList>
            <person name="Tittes C."/>
            <person name="Schwarzer S."/>
            <person name="Pfeiffer F."/>
            <person name="Dyall-Smith M."/>
            <person name="Rodriguez-Franco M."/>
            <person name="Oksanen H.M."/>
            <person name="Quax T.E.F."/>
        </authorList>
    </citation>
    <scope>NUCLEOTIDE SEQUENCE</scope>
    <source>
        <strain evidence="6">LR2-5</strain>
    </source>
</reference>
<dbReference type="GO" id="GO:1904680">
    <property type="term" value="F:peptide transmembrane transporter activity"/>
    <property type="evidence" value="ECO:0007669"/>
    <property type="project" value="TreeGrafter"/>
</dbReference>
<evidence type="ECO:0000256" key="2">
    <source>
        <dbReference type="ARBA" id="ARBA00022448"/>
    </source>
</evidence>
<accession>A0A871BM33</accession>
<dbReference type="PANTHER" id="PTHR30290">
    <property type="entry name" value="PERIPLASMIC BINDING COMPONENT OF ABC TRANSPORTER"/>
    <property type="match status" value="1"/>
</dbReference>
<feature type="compositionally biased region" description="Low complexity" evidence="4">
    <location>
        <begin position="206"/>
        <end position="247"/>
    </location>
</feature>
<geneLocation type="plasmid" evidence="6 7">
    <name>pHGLR2</name>
</geneLocation>
<organism evidence="6 7">
    <name type="scientific">Haloferax gibbonsii</name>
    <dbReference type="NCBI Taxonomy" id="35746"/>
    <lineage>
        <taxon>Archaea</taxon>
        <taxon>Methanobacteriati</taxon>
        <taxon>Methanobacteriota</taxon>
        <taxon>Stenosarchaea group</taxon>
        <taxon>Halobacteria</taxon>
        <taxon>Halobacteriales</taxon>
        <taxon>Haloferacaceae</taxon>
        <taxon>Haloferax</taxon>
    </lineage>
</organism>
<dbReference type="RefSeq" id="WP_244661365.1">
    <property type="nucleotide sequence ID" value="NZ_CP063207.1"/>
</dbReference>
<dbReference type="Gene3D" id="3.10.105.10">
    <property type="entry name" value="Dipeptide-binding Protein, Domain 3"/>
    <property type="match status" value="2"/>
</dbReference>
<keyword evidence="2" id="KW-0813">Transport</keyword>
<evidence type="ECO:0000256" key="3">
    <source>
        <dbReference type="ARBA" id="ARBA00022729"/>
    </source>
</evidence>
<dbReference type="Gene3D" id="3.40.190.10">
    <property type="entry name" value="Periplasmic binding protein-like II"/>
    <property type="match status" value="1"/>
</dbReference>
<dbReference type="SUPFAM" id="SSF53850">
    <property type="entry name" value="Periplasmic binding protein-like II"/>
    <property type="match status" value="2"/>
</dbReference>
<dbReference type="Pfam" id="PF00496">
    <property type="entry name" value="SBP_bac_5"/>
    <property type="match status" value="1"/>
</dbReference>
<dbReference type="AlphaFoldDB" id="A0A871BM33"/>
<sequence length="632" mass="68455">MSSTRLSRRSVLALAGAGLTSGCVRQLESTVSRDERTPLSLSIKTVPADTDATATRLARYLATRLQTVGVAATVVPMSREELLRDVLSNHDFDIYVSRLLLRRDPDFLRPLLHSRYGPGRGWQNPFGYGDLSLDSLLERQRTETGSVRAATLAEIQRRVVEAQPFTPVAAPAPAQATRPVRVDWPDGVGIHSLTGYLGARAVTTTATASRAESTVTPSATPAPTEQSTSATTSTPAPTSTPATTTDEPTPENELRMTIGDSRPTENLNPLSTPFRSDGTLLDLVYDSLGRPVYDRMRPWMAASWEWADGDETTLSVRLRDDLAWHDGEPITAADVAFTFRFISDTALGSLDQPVPSPRYRGRASLVESVDAASDREVTIRFGDVSEPVAARALTIPVLPEHVWEPFARPTSASWLDGGHVTEALVRNNLEPVGSGPLRVTGTTARESVSMEPFEDHFLAADALDGRLSRFDGGFSFDSLRFDVVPSDGAAVELLATDAVDATANSLSADSRADAADEPGISVRTSRPEWCYHVGYNHRQPPFMNPRFRRAVARLVDREFLVDSVFDGETEPASSPLVATTYVPAGDAWDEAVSELEFVGDSGTGTLDAERARSVFEDAGYAYSGDGDLLIQE</sequence>
<comment type="similarity">
    <text evidence="1">Belongs to the bacterial solute-binding protein 5 family.</text>
</comment>
<protein>
    <submittedName>
        <fullName evidence="6">ABC-type transport system periplasmic substrate-binding protein</fullName>
    </submittedName>
</protein>
<evidence type="ECO:0000313" key="6">
    <source>
        <dbReference type="EMBL" id="QOS13866.1"/>
    </source>
</evidence>
<feature type="compositionally biased region" description="Polar residues" evidence="4">
    <location>
        <begin position="264"/>
        <end position="273"/>
    </location>
</feature>
<dbReference type="InterPro" id="IPR039424">
    <property type="entry name" value="SBP_5"/>
</dbReference>
<keyword evidence="3" id="KW-0732">Signal</keyword>
<name>A0A871BM33_HALGI</name>
<dbReference type="EMBL" id="CP063207">
    <property type="protein sequence ID" value="QOS13866.1"/>
    <property type="molecule type" value="Genomic_DNA"/>
</dbReference>
<proteinExistence type="inferred from homology"/>
<keyword evidence="6" id="KW-0614">Plasmid</keyword>
<dbReference type="PANTHER" id="PTHR30290:SF9">
    <property type="entry name" value="OLIGOPEPTIDE-BINDING PROTEIN APPA"/>
    <property type="match status" value="1"/>
</dbReference>
<dbReference type="PROSITE" id="PS51257">
    <property type="entry name" value="PROKAR_LIPOPROTEIN"/>
    <property type="match status" value="1"/>
</dbReference>